<comment type="caution">
    <text evidence="2">The sequence shown here is derived from an EMBL/GenBank/DDBJ whole genome shotgun (WGS) entry which is preliminary data.</text>
</comment>
<reference evidence="2" key="1">
    <citation type="submission" date="2015-10" db="EMBL/GenBank/DDBJ databases">
        <authorList>
            <person name="Martinez-Garcia P.J."/>
            <person name="Crepeau M.W."/>
            <person name="Puiu D."/>
            <person name="Gonzalez-Ibeas D."/>
            <person name="Whalen J."/>
            <person name="Stevens K."/>
            <person name="Paul R."/>
            <person name="Butterfield T."/>
            <person name="Britton M."/>
            <person name="Reagan R."/>
            <person name="Chakraborty S."/>
            <person name="Walawage S.L."/>
            <person name="Vasquez-Gross H.A."/>
            <person name="Cardeno C."/>
            <person name="Famula R."/>
            <person name="Pratt K."/>
            <person name="Kuruganti S."/>
            <person name="Aradhya M.K."/>
            <person name="Leslie C.A."/>
            <person name="Dandekar A.M."/>
            <person name="Salzberg S.L."/>
            <person name="Wegrzyn J.L."/>
            <person name="Langley C.H."/>
            <person name="Neale D.B."/>
        </authorList>
    </citation>
    <scope>NUCLEOTIDE SEQUENCE</scope>
    <source>
        <tissue evidence="2">Leaves</tissue>
    </source>
</reference>
<evidence type="ECO:0000313" key="3">
    <source>
        <dbReference type="Proteomes" id="UP000619265"/>
    </source>
</evidence>
<dbReference type="AlphaFoldDB" id="A0A833Y933"/>
<feature type="region of interest" description="Disordered" evidence="1">
    <location>
        <begin position="1"/>
        <end position="30"/>
    </location>
</feature>
<sequence>MENTTGRVLSPLIVRSKGRPPSKRKVHPAEKCIKKCSTKRRLLSTNEAERSSRTPDECIVSGTQQSQVWTHAPYFFATPSTAHHSQDKTDIGHMTDFHQDFSAW</sequence>
<organism evidence="2 3">
    <name type="scientific">Juglans regia</name>
    <name type="common">English walnut</name>
    <dbReference type="NCBI Taxonomy" id="51240"/>
    <lineage>
        <taxon>Eukaryota</taxon>
        <taxon>Viridiplantae</taxon>
        <taxon>Streptophyta</taxon>
        <taxon>Embryophyta</taxon>
        <taxon>Tracheophyta</taxon>
        <taxon>Spermatophyta</taxon>
        <taxon>Magnoliopsida</taxon>
        <taxon>eudicotyledons</taxon>
        <taxon>Gunneridae</taxon>
        <taxon>Pentapetalae</taxon>
        <taxon>rosids</taxon>
        <taxon>fabids</taxon>
        <taxon>Fagales</taxon>
        <taxon>Juglandaceae</taxon>
        <taxon>Juglans</taxon>
    </lineage>
</organism>
<protein>
    <submittedName>
        <fullName evidence="2">Uncharacterized protein</fullName>
    </submittedName>
</protein>
<evidence type="ECO:0000256" key="1">
    <source>
        <dbReference type="SAM" id="MobiDB-lite"/>
    </source>
</evidence>
<feature type="compositionally biased region" description="Basic residues" evidence="1">
    <location>
        <begin position="16"/>
        <end position="26"/>
    </location>
</feature>
<dbReference type="Gramene" id="Jr02_11310_p3">
    <property type="protein sequence ID" value="cds.Jr02_11310_p3"/>
    <property type="gene ID" value="Jr02_11310"/>
</dbReference>
<dbReference type="EMBL" id="LIHL02000002">
    <property type="protein sequence ID" value="KAF5477600.1"/>
    <property type="molecule type" value="Genomic_DNA"/>
</dbReference>
<gene>
    <name evidence="2" type="ORF">F2P56_004221</name>
</gene>
<accession>A0A833Y933</accession>
<evidence type="ECO:0000313" key="2">
    <source>
        <dbReference type="EMBL" id="KAF5477600.1"/>
    </source>
</evidence>
<proteinExistence type="predicted"/>
<dbReference type="Proteomes" id="UP000619265">
    <property type="component" value="Unassembled WGS sequence"/>
</dbReference>
<name>A0A833Y933_JUGRE</name>
<reference evidence="2" key="2">
    <citation type="submission" date="2020-03" db="EMBL/GenBank/DDBJ databases">
        <title>Walnut 2.0.</title>
        <authorList>
            <person name="Marrano A."/>
            <person name="Britton M."/>
            <person name="Zimin A.V."/>
            <person name="Zaini P.A."/>
            <person name="Workman R."/>
            <person name="Puiu D."/>
            <person name="Bianco L."/>
            <person name="Allen B.J."/>
            <person name="Troggio M."/>
            <person name="Leslie C.A."/>
            <person name="Timp W."/>
            <person name="Dendekar A."/>
            <person name="Salzberg S.L."/>
            <person name="Neale D.B."/>
        </authorList>
    </citation>
    <scope>NUCLEOTIDE SEQUENCE</scope>
    <source>
        <tissue evidence="2">Leaves</tissue>
    </source>
</reference>